<evidence type="ECO:0000256" key="1">
    <source>
        <dbReference type="SAM" id="SignalP"/>
    </source>
</evidence>
<feature type="signal peptide" evidence="1">
    <location>
        <begin position="1"/>
        <end position="25"/>
    </location>
</feature>
<dbReference type="RefSeq" id="WP_008984832.1">
    <property type="nucleotide sequence ID" value="NZ_AKKU01000017.1"/>
</dbReference>
<keyword evidence="3" id="KW-1185">Reference proteome</keyword>
<dbReference type="PANTHER" id="PTHR36175:SF1">
    <property type="entry name" value="CYANOPHYCINASE"/>
    <property type="match status" value="1"/>
</dbReference>
<reference evidence="2 3" key="1">
    <citation type="journal article" date="2012" name="J. Bacteriol.">
        <title>Genome Sequence of Pectin-Degrading Alishewanella agri, Isolated from Landfill Soil.</title>
        <authorList>
            <person name="Kim J."/>
            <person name="Jung J."/>
            <person name="Sung J.S."/>
            <person name="Chun J."/>
            <person name="Park W."/>
        </authorList>
    </citation>
    <scope>NUCLEOTIDE SEQUENCE [LARGE SCALE GENOMIC DNA]</scope>
    <source>
        <strain evidence="2 3">BL06</strain>
    </source>
</reference>
<evidence type="ECO:0000313" key="2">
    <source>
        <dbReference type="EMBL" id="EIW88528.1"/>
    </source>
</evidence>
<feature type="chain" id="PRO_5003715154" evidence="1">
    <location>
        <begin position="26"/>
        <end position="559"/>
    </location>
</feature>
<sequence>MPTLSLPTLLLGSLLFALSGTEASATGSKPAPGKELWLFGGGEPICSSVEPQKCLPEFNQQAAEFFAQTEAIRHKVFQVDAATLQRWQQSELWPDSTQRRQHLQSALLPLLTAVLGQPLAEPDWHHHFNHLELTGDEQSLLDDWFEIRPLTQNGATRTMQVYYAGTPDYVRAMFEAFVASGRERATARTGKVVLRPRLVLITASSYNVFEWVDYYQQLFTAAGAEVVWLPIEPAIIQGSPCAELDQQRLFWNGQLQRQARYPELAAYQQQFCQQQEKLTELVASADLFFINGGDQSLTMRSLQDFNGNWTEVAVMLQQKLAEGIPLGGSSAGTAVQSGRPGSNIPMLSGGSTASALLNGTLATDADRPLCQLFQQCNPLLGEPVLTYKADGGLQSFTLGVLDTHFRERAREGRLMKLLLDSGANTGVGIDEATLLRVNFVTAEQAELSVMGPGGVWIVQTTPSLHSAPNAQGWRLSGMQASRLLAGDSATLSSTTIQVRLHCPETSHYPAQQIDVSAFAEKAQWRWLQQGGKVQACQREDQQWRYQQLPLILEVNNANS</sequence>
<proteinExistence type="predicted"/>
<dbReference type="Proteomes" id="UP000035062">
    <property type="component" value="Unassembled WGS sequence"/>
</dbReference>
<dbReference type="CDD" id="cd03145">
    <property type="entry name" value="GAT1_cyanophycinase"/>
    <property type="match status" value="1"/>
</dbReference>
<dbReference type="EMBL" id="AKKU01000017">
    <property type="protein sequence ID" value="EIW88528.1"/>
    <property type="molecule type" value="Genomic_DNA"/>
</dbReference>
<name>I8U955_9ALTE</name>
<dbReference type="SUPFAM" id="SSF52317">
    <property type="entry name" value="Class I glutamine amidotransferase-like"/>
    <property type="match status" value="1"/>
</dbReference>
<comment type="caution">
    <text evidence="2">The sequence shown here is derived from an EMBL/GenBank/DDBJ whole genome shotgun (WGS) entry which is preliminary data.</text>
</comment>
<accession>I8U955</accession>
<dbReference type="PATRIC" id="fig|1195246.3.peg.1963"/>
<keyword evidence="1" id="KW-0732">Signal</keyword>
<gene>
    <name evidence="2" type="ORF">AGRI_09951</name>
</gene>
<organism evidence="2 3">
    <name type="scientific">Alishewanella agri BL06</name>
    <dbReference type="NCBI Taxonomy" id="1195246"/>
    <lineage>
        <taxon>Bacteria</taxon>
        <taxon>Pseudomonadati</taxon>
        <taxon>Pseudomonadota</taxon>
        <taxon>Gammaproteobacteria</taxon>
        <taxon>Alteromonadales</taxon>
        <taxon>Alteromonadaceae</taxon>
        <taxon>Alishewanella</taxon>
    </lineage>
</organism>
<protein>
    <submittedName>
        <fullName evidence="2">Cyanophycinase-related exopeptidase-like protein</fullName>
    </submittedName>
</protein>
<evidence type="ECO:0000313" key="3">
    <source>
        <dbReference type="Proteomes" id="UP000035062"/>
    </source>
</evidence>
<dbReference type="eggNOG" id="COG4242">
    <property type="taxonomic scope" value="Bacteria"/>
</dbReference>
<dbReference type="STRING" id="1195246.AGRI_09951"/>
<dbReference type="PANTHER" id="PTHR36175">
    <property type="entry name" value="CYANOPHYCINASE"/>
    <property type="match status" value="1"/>
</dbReference>
<dbReference type="InterPro" id="IPR029062">
    <property type="entry name" value="Class_I_gatase-like"/>
</dbReference>
<dbReference type="AlphaFoldDB" id="I8U955"/>
<dbReference type="Gene3D" id="3.40.50.880">
    <property type="match status" value="1"/>
</dbReference>